<evidence type="ECO:0000313" key="3">
    <source>
        <dbReference type="Proteomes" id="UP000326924"/>
    </source>
</evidence>
<dbReference type="AlphaFoldDB" id="A0A5J5FBU1"/>
<dbReference type="EMBL" id="VXIS01000005">
    <property type="protein sequence ID" value="KAA8914477.1"/>
    <property type="molecule type" value="Genomic_DNA"/>
</dbReference>
<feature type="region of interest" description="Disordered" evidence="1">
    <location>
        <begin position="13"/>
        <end position="35"/>
    </location>
</feature>
<dbReference type="InParanoid" id="A0A5J5FBU1"/>
<dbReference type="OrthoDB" id="10671987at2759"/>
<sequence>MTVFSKNIPRMSLCRSTPALPDPDASSRRDGELSRRHSLAVLNAGEAPEVSQGIHQRVSNGFQWMRSLRRAKSLAIVGRPDSSTSNSAVSTPIVTPVSSPNSTPPIDLAMSSSPNSFSGCAIIDDDEPLAEKAGKKDFSHAQVQEALQNLTAISAAAEGVSERLKVAINLNRVWRYRNVFTATLDTTEIGAGQACGKCEAPPFARAQALRDRKKRVCTFCSQCGCASRSREGLSTAPEPGSSSGPCFAAPQQNMIDNDVRHLSLTHIALSFTLERLVKDSKFSSQRNMLKIAETLSLASKFRETIGYWLDLERVLHDWGWVIPPPAFPNDWEEAREHCRIEIEKSKIIGPTVLQDYNARLFVIGPCIRPEEIKAACLEEQVLSQDIALELKVLGLRRRQELGERQGKLEREEKQERKKPTNLNWAGIAVAFMRNRLRGIEVGARRTGKHKEVGLEALAVVRSNLSCGK</sequence>
<name>A0A5J5FBU1_9PEZI</name>
<evidence type="ECO:0000313" key="2">
    <source>
        <dbReference type="EMBL" id="KAA8914477.1"/>
    </source>
</evidence>
<proteinExistence type="predicted"/>
<dbReference type="Proteomes" id="UP000326924">
    <property type="component" value="Unassembled WGS sequence"/>
</dbReference>
<accession>A0A5J5FBU1</accession>
<organism evidence="2 3">
    <name type="scientific">Sphaerosporella brunnea</name>
    <dbReference type="NCBI Taxonomy" id="1250544"/>
    <lineage>
        <taxon>Eukaryota</taxon>
        <taxon>Fungi</taxon>
        <taxon>Dikarya</taxon>
        <taxon>Ascomycota</taxon>
        <taxon>Pezizomycotina</taxon>
        <taxon>Pezizomycetes</taxon>
        <taxon>Pezizales</taxon>
        <taxon>Pyronemataceae</taxon>
        <taxon>Sphaerosporella</taxon>
    </lineage>
</organism>
<keyword evidence="3" id="KW-1185">Reference proteome</keyword>
<feature type="compositionally biased region" description="Low complexity" evidence="1">
    <location>
        <begin position="87"/>
        <end position="102"/>
    </location>
</feature>
<gene>
    <name evidence="2" type="ORF">FN846DRAFT_1018307</name>
</gene>
<reference evidence="2 3" key="1">
    <citation type="submission" date="2019-09" db="EMBL/GenBank/DDBJ databases">
        <title>Draft genome of the ectomycorrhizal ascomycete Sphaerosporella brunnea.</title>
        <authorList>
            <consortium name="DOE Joint Genome Institute"/>
            <person name="Benucci G.M."/>
            <person name="Marozzi G."/>
            <person name="Antonielli L."/>
            <person name="Sanchez S."/>
            <person name="Marco P."/>
            <person name="Wang X."/>
            <person name="Falini L.B."/>
            <person name="Barry K."/>
            <person name="Haridas S."/>
            <person name="Lipzen A."/>
            <person name="Labutti K."/>
            <person name="Grigoriev I.V."/>
            <person name="Murat C."/>
            <person name="Martin F."/>
            <person name="Albertini E."/>
            <person name="Donnini D."/>
            <person name="Bonito G."/>
        </authorList>
    </citation>
    <scope>NUCLEOTIDE SEQUENCE [LARGE SCALE GENOMIC DNA]</scope>
    <source>
        <strain evidence="2 3">Sb_GMNB300</strain>
    </source>
</reference>
<feature type="compositionally biased region" description="Basic and acidic residues" evidence="1">
    <location>
        <begin position="25"/>
        <end position="35"/>
    </location>
</feature>
<evidence type="ECO:0000256" key="1">
    <source>
        <dbReference type="SAM" id="MobiDB-lite"/>
    </source>
</evidence>
<feature type="region of interest" description="Disordered" evidence="1">
    <location>
        <begin position="79"/>
        <end position="102"/>
    </location>
</feature>
<comment type="caution">
    <text evidence="2">The sequence shown here is derived from an EMBL/GenBank/DDBJ whole genome shotgun (WGS) entry which is preliminary data.</text>
</comment>
<protein>
    <submittedName>
        <fullName evidence="2">Uncharacterized protein</fullName>
    </submittedName>
</protein>